<organism evidence="5">
    <name type="scientific">Archangium disciforme</name>
    <dbReference type="NCBI Taxonomy" id="38"/>
    <lineage>
        <taxon>Bacteria</taxon>
        <taxon>Pseudomonadati</taxon>
        <taxon>Myxococcota</taxon>
        <taxon>Myxococcia</taxon>
        <taxon>Myxococcales</taxon>
        <taxon>Cystobacterineae</taxon>
        <taxon>Archangiaceae</taxon>
        <taxon>Archangium</taxon>
    </lineage>
</organism>
<dbReference type="EMBL" id="AJ620477">
    <property type="protein sequence ID" value="CAF05650.1"/>
    <property type="molecule type" value="Genomic_DNA"/>
</dbReference>
<dbReference type="SUPFAM" id="SSF47336">
    <property type="entry name" value="ACP-like"/>
    <property type="match status" value="1"/>
</dbReference>
<dbReference type="InterPro" id="IPR036736">
    <property type="entry name" value="ACP-like_sf"/>
</dbReference>
<dbReference type="Pfam" id="PF00550">
    <property type="entry name" value="PP-binding"/>
    <property type="match status" value="1"/>
</dbReference>
<dbReference type="Gene3D" id="3.30.559.30">
    <property type="entry name" value="Nonribosomal peptide synthetase, condensation domain"/>
    <property type="match status" value="1"/>
</dbReference>
<dbReference type="CDD" id="cd19531">
    <property type="entry name" value="LCL_NRPS-like"/>
    <property type="match status" value="1"/>
</dbReference>
<feature type="region of interest" description="Disordered" evidence="3">
    <location>
        <begin position="1146"/>
        <end position="1181"/>
    </location>
</feature>
<dbReference type="InterPro" id="IPR020845">
    <property type="entry name" value="AMP-binding_CS"/>
</dbReference>
<evidence type="ECO:0000259" key="4">
    <source>
        <dbReference type="PROSITE" id="PS50075"/>
    </source>
</evidence>
<dbReference type="PROSITE" id="PS50075">
    <property type="entry name" value="CARRIER"/>
    <property type="match status" value="1"/>
</dbReference>
<dbReference type="InterPro" id="IPR020806">
    <property type="entry name" value="PKS_PP-bd"/>
</dbReference>
<evidence type="ECO:0000256" key="3">
    <source>
        <dbReference type="SAM" id="MobiDB-lite"/>
    </source>
</evidence>
<dbReference type="GO" id="GO:0005829">
    <property type="term" value="C:cytosol"/>
    <property type="evidence" value="ECO:0007669"/>
    <property type="project" value="TreeGrafter"/>
</dbReference>
<dbReference type="PANTHER" id="PTHR45527">
    <property type="entry name" value="NONRIBOSOMAL PEPTIDE SYNTHETASE"/>
    <property type="match status" value="1"/>
</dbReference>
<dbReference type="InterPro" id="IPR045851">
    <property type="entry name" value="AMP-bd_C_sf"/>
</dbReference>
<dbReference type="Gene3D" id="3.30.300.30">
    <property type="match status" value="1"/>
</dbReference>
<reference evidence="5" key="2">
    <citation type="submission" date="2004-10" db="EMBL/GenBank/DDBJ databases">
        <title>Identifizierung und Charakterisierung des Tubulysin Biosynthesegenclusters aus dem Myxobakterium Angiococcus disciformis An d48.</title>
        <authorList>
            <person name="Sandmann A."/>
        </authorList>
    </citation>
    <scope>NUCLEOTIDE SEQUENCE</scope>
    <source>
        <strain evidence="5">An d48</strain>
    </source>
</reference>
<dbReference type="CDD" id="cd05906">
    <property type="entry name" value="A_NRPS_TubE_like"/>
    <property type="match status" value="1"/>
</dbReference>
<protein>
    <submittedName>
        <fullName evidence="5">TubE protein</fullName>
    </submittedName>
</protein>
<dbReference type="GO" id="GO:0009239">
    <property type="term" value="P:enterobactin biosynthetic process"/>
    <property type="evidence" value="ECO:0007669"/>
    <property type="project" value="TreeGrafter"/>
</dbReference>
<dbReference type="SUPFAM" id="SSF52777">
    <property type="entry name" value="CoA-dependent acyltransferases"/>
    <property type="match status" value="2"/>
</dbReference>
<dbReference type="SMART" id="SM00823">
    <property type="entry name" value="PKS_PP"/>
    <property type="match status" value="1"/>
</dbReference>
<feature type="domain" description="Carrier" evidence="4">
    <location>
        <begin position="1068"/>
        <end position="1143"/>
    </location>
</feature>
<dbReference type="InterPro" id="IPR023213">
    <property type="entry name" value="CAT-like_dom_sf"/>
</dbReference>
<accession>Q5ZPA7</accession>
<dbReference type="PANTHER" id="PTHR45527:SF1">
    <property type="entry name" value="FATTY ACID SYNTHASE"/>
    <property type="match status" value="1"/>
</dbReference>
<dbReference type="InterPro" id="IPR009081">
    <property type="entry name" value="PP-bd_ACP"/>
</dbReference>
<keyword evidence="1" id="KW-0596">Phosphopantetheine</keyword>
<dbReference type="Pfam" id="PF00501">
    <property type="entry name" value="AMP-binding"/>
    <property type="match status" value="1"/>
</dbReference>
<dbReference type="InterPro" id="IPR000873">
    <property type="entry name" value="AMP-dep_synth/lig_dom"/>
</dbReference>
<dbReference type="InterPro" id="IPR001242">
    <property type="entry name" value="Condensation_dom"/>
</dbReference>
<name>Q5ZPA7_9BACT</name>
<gene>
    <name evidence="5" type="primary">tubE</name>
</gene>
<dbReference type="InterPro" id="IPR042099">
    <property type="entry name" value="ANL_N_sf"/>
</dbReference>
<dbReference type="GO" id="GO:0009366">
    <property type="term" value="C:enterobactin synthetase complex"/>
    <property type="evidence" value="ECO:0007669"/>
    <property type="project" value="TreeGrafter"/>
</dbReference>
<sequence length="1181" mass="130338">MSKLHEELESLAPEQRELLAALMKEQGLDEGALLMPVERKPEGLPLSSAQQRMWFLQQLRPTSPFYNVHAALRLTGKLKVECLVHSLNEFVRRHEPLRTVFPSAGGQPLQRILAPAPAALEQRDLSGVPAQEREAEVYRAVEHAALASFDLEREPPCRFLLVRVEPEEHVLVFATHHIAADGWSLGVFVQELCALYTAAVHAEPPALPPLRLQYADFAAWERSRLKGGRERELLEYWQEQLAGLPDLSTLPPERPRPPLSKQEGATFEFALPPHQVQALRSLAQARRTSLFSVLLAAFQWLLARCAGQDDVALGMPIANRNRKELEGLIGCFASTLVLRAKPSASTAFTSWLAQVSEQLHGALEHQEVPFERLVEVLQPRRRMDRHPLFQIFLAMQQHPLRRAELPGLLLSEFPLRSRVARFDLEFHLWESAQGVEGTLIYDVDLYGQEGVAQLVRRYVSLLEAVAADPTRTLGELAGETLAPPVRKQVLALSECPPLPRPSTAPRTLAEALLQTAERFPTATVSFVQAQGSCTAWTLPELVERARRLQAGLRQWGLRPGDSLVLVLGREEETVEALWACVLAGVAPLVLPAPPARAEASPALSRLRHARQLLGGPRVLTRQEMLPDLARQLQVSPTADILGAVEELRATGGEAPLPPGRMDDVALLNLTSGTTGKAKCAMLTHRNLLVRLEATNVVYESQPLERGLVWLQLHNIGALSEYHLRPLCAGMHTFHAPTEEVLAEPLRWLEWLERYGIAQTWAPSFAYSHLLERLRKVEDRRWSLGGVRVLLSAGEQISAPMVEELMRRLAPSGVREDAFVAAWGMTETASGVTYARRPGTPPRMHTLERASLSGPLRHAAPASPTALRLMDVGAPIAGTALRVVDASGELLSEECVGRIQVRGEMISPGYYGDPKASAALLTADGWLETGDLGFLSEGALTITGRAKDLVIIHGTNFSCYEIESAVEQVEGVAPSSAAAAAVRMLEGSREELAVFFVPTEGLAPQPPASLLSRIRQQVLEQVGVRIDHLIPLEPHQLPRTEGGKLRRSELRARFEAGELRAPQPAPVPSPSRPLEQLIASVWAEVLEHQDIAPEASFFDLGGNSILLVRVERALRARLGLELTLMDLFAYPTVHSLADYLEPRAAQLPAQASPPTQAERRRGMRGAALEQRRTRRQAQRDED</sequence>
<dbReference type="SMART" id="SM01294">
    <property type="entry name" value="PKS_PP_betabranch"/>
    <property type="match status" value="1"/>
</dbReference>
<keyword evidence="2" id="KW-0597">Phosphoprotein</keyword>
<dbReference type="SUPFAM" id="SSF56801">
    <property type="entry name" value="Acetyl-CoA synthetase-like"/>
    <property type="match status" value="1"/>
</dbReference>
<dbReference type="Gene3D" id="3.30.559.10">
    <property type="entry name" value="Chloramphenicol acetyltransferase-like domain"/>
    <property type="match status" value="1"/>
</dbReference>
<dbReference type="Gene3D" id="1.10.1200.10">
    <property type="entry name" value="ACP-like"/>
    <property type="match status" value="1"/>
</dbReference>
<dbReference type="AlphaFoldDB" id="Q5ZPA7"/>
<dbReference type="Gene3D" id="3.40.50.12780">
    <property type="entry name" value="N-terminal domain of ligase-like"/>
    <property type="match status" value="1"/>
</dbReference>
<dbReference type="GO" id="GO:0047527">
    <property type="term" value="F:2,3-dihydroxybenzoate-serine ligase activity"/>
    <property type="evidence" value="ECO:0007669"/>
    <property type="project" value="TreeGrafter"/>
</dbReference>
<dbReference type="GO" id="GO:0043041">
    <property type="term" value="P:amino acid activation for nonribosomal peptide biosynthetic process"/>
    <property type="evidence" value="ECO:0007669"/>
    <property type="project" value="TreeGrafter"/>
</dbReference>
<dbReference type="FunFam" id="3.30.559.10:FF:000012">
    <property type="entry name" value="Non-ribosomal peptide synthetase"/>
    <property type="match status" value="1"/>
</dbReference>
<dbReference type="Pfam" id="PF00668">
    <property type="entry name" value="Condensation"/>
    <property type="match status" value="1"/>
</dbReference>
<proteinExistence type="predicted"/>
<evidence type="ECO:0000256" key="2">
    <source>
        <dbReference type="ARBA" id="ARBA00022553"/>
    </source>
</evidence>
<reference evidence="5" key="1">
    <citation type="journal article" date="2004" name="Chem. Biol.">
        <title>Identification and analysis of the core biosynthetic machinery of tubulysin, a potent cytotoxin with potential anticancer activity.</title>
        <authorList>
            <person name="Sandmann A."/>
            <person name="Sasse F."/>
            <person name="Muller R."/>
        </authorList>
    </citation>
    <scope>NUCLEOTIDE SEQUENCE</scope>
    <source>
        <strain evidence="5">An d48</strain>
    </source>
</reference>
<evidence type="ECO:0000313" key="5">
    <source>
        <dbReference type="EMBL" id="CAF05650.1"/>
    </source>
</evidence>
<dbReference type="GO" id="GO:0031177">
    <property type="term" value="F:phosphopantetheine binding"/>
    <property type="evidence" value="ECO:0007669"/>
    <property type="project" value="InterPro"/>
</dbReference>
<dbReference type="PROSITE" id="PS00455">
    <property type="entry name" value="AMP_BINDING"/>
    <property type="match status" value="1"/>
</dbReference>
<evidence type="ECO:0000256" key="1">
    <source>
        <dbReference type="ARBA" id="ARBA00022450"/>
    </source>
</evidence>